<dbReference type="EC" id="2.3.2.6" evidence="4"/>
<dbReference type="KEGG" id="lck:HN018_04980"/>
<dbReference type="FunFam" id="3.40.630.70:FF:000001">
    <property type="entry name" value="Leucyl/phenylalanyl-tRNA--protein transferase"/>
    <property type="match status" value="1"/>
</dbReference>
<comment type="catalytic activity">
    <reaction evidence="4">
        <text>L-phenylalanyl-tRNA(Phe) + an N-terminal L-alpha-aminoacyl-[protein] = an N-terminal L-phenylalanyl-L-alpha-aminoacyl-[protein] + tRNA(Phe)</text>
        <dbReference type="Rhea" id="RHEA:43632"/>
        <dbReference type="Rhea" id="RHEA-COMP:9668"/>
        <dbReference type="Rhea" id="RHEA-COMP:9699"/>
        <dbReference type="Rhea" id="RHEA-COMP:10636"/>
        <dbReference type="Rhea" id="RHEA-COMP:10637"/>
        <dbReference type="ChEBI" id="CHEBI:78442"/>
        <dbReference type="ChEBI" id="CHEBI:78531"/>
        <dbReference type="ChEBI" id="CHEBI:78597"/>
        <dbReference type="ChEBI" id="CHEBI:83561"/>
        <dbReference type="EC" id="2.3.2.6"/>
    </reaction>
</comment>
<comment type="subcellular location">
    <subcellularLocation>
        <location evidence="4">Cytoplasm</location>
    </subcellularLocation>
</comment>
<dbReference type="SUPFAM" id="SSF55729">
    <property type="entry name" value="Acyl-CoA N-acyltransferases (Nat)"/>
    <property type="match status" value="1"/>
</dbReference>
<sequence>MLKSSPSLTAELLLQAYRVGLFPMAEKRDSEELYWLDPEMRGVLPLETFHLSRRLRRTVLSSPYVVTADQRFEAVIAACAASASGREESWINPEIERLFTQLHRQGHGHSIECLHDGELVGGLYGVAIGGAFFGESMFSRARDASKIALVHLVARLQLGGFTLLDTQFTTEHLAQFGALEIPRAVYRHRLGLAVASQAKWVAAPAADALAGAIAGLGRETEFPMLTNP</sequence>
<dbReference type="PANTHER" id="PTHR30098">
    <property type="entry name" value="LEUCYL/PHENYLALANYL-TRNA--PROTEIN TRANSFERASE"/>
    <property type="match status" value="1"/>
</dbReference>
<comment type="similarity">
    <text evidence="4">Belongs to the L/F-transferase family.</text>
</comment>
<dbReference type="InterPro" id="IPR016181">
    <property type="entry name" value="Acyl_CoA_acyltransferase"/>
</dbReference>
<evidence type="ECO:0000256" key="2">
    <source>
        <dbReference type="ARBA" id="ARBA00022679"/>
    </source>
</evidence>
<dbReference type="GO" id="GO:0008914">
    <property type="term" value="F:leucyl-tRNA--protein transferase activity"/>
    <property type="evidence" value="ECO:0007669"/>
    <property type="project" value="UniProtKB-UniRule"/>
</dbReference>
<keyword evidence="2 4" id="KW-0808">Transferase</keyword>
<name>A0A6M8HVW6_9PROT</name>
<evidence type="ECO:0000256" key="4">
    <source>
        <dbReference type="HAMAP-Rule" id="MF_00688"/>
    </source>
</evidence>
<protein>
    <recommendedName>
        <fullName evidence="4">Leucyl/phenylalanyl-tRNA--protein transferase</fullName>
        <ecNumber evidence="4">2.3.2.6</ecNumber>
    </recommendedName>
    <alternativeName>
        <fullName evidence="4">L/F-transferase</fullName>
    </alternativeName>
    <alternativeName>
        <fullName evidence="4">Leucyltransferase</fullName>
    </alternativeName>
    <alternativeName>
        <fullName evidence="4">Phenyalanyltransferase</fullName>
    </alternativeName>
</protein>
<dbReference type="EMBL" id="CP053708">
    <property type="protein sequence ID" value="QKE92440.1"/>
    <property type="molecule type" value="Genomic_DNA"/>
</dbReference>
<dbReference type="NCBIfam" id="TIGR00667">
    <property type="entry name" value="aat"/>
    <property type="match status" value="1"/>
</dbReference>
<dbReference type="AlphaFoldDB" id="A0A6M8HVW6"/>
<dbReference type="Pfam" id="PF03588">
    <property type="entry name" value="Leu_Phe_trans"/>
    <property type="match status" value="1"/>
</dbReference>
<evidence type="ECO:0000256" key="1">
    <source>
        <dbReference type="ARBA" id="ARBA00022490"/>
    </source>
</evidence>
<dbReference type="GO" id="GO:0005737">
    <property type="term" value="C:cytoplasm"/>
    <property type="evidence" value="ECO:0007669"/>
    <property type="project" value="UniProtKB-SubCell"/>
</dbReference>
<keyword evidence="6" id="KW-1185">Reference proteome</keyword>
<dbReference type="GO" id="GO:0030163">
    <property type="term" value="P:protein catabolic process"/>
    <property type="evidence" value="ECO:0007669"/>
    <property type="project" value="UniProtKB-UniRule"/>
</dbReference>
<comment type="function">
    <text evidence="4">Functions in the N-end rule pathway of protein degradation where it conjugates Leu, Phe and, less efficiently, Met from aminoacyl-tRNAs to the N-termini of proteins containing an N-terminal arginine or lysine.</text>
</comment>
<dbReference type="Proteomes" id="UP000500767">
    <property type="component" value="Chromosome"/>
</dbReference>
<dbReference type="PANTHER" id="PTHR30098:SF2">
    <property type="entry name" value="LEUCYL_PHENYLALANYL-TRNA--PROTEIN TRANSFERASE"/>
    <property type="match status" value="1"/>
</dbReference>
<comment type="catalytic activity">
    <reaction evidence="4">
        <text>N-terminal L-lysyl-[protein] + L-leucyl-tRNA(Leu) = N-terminal L-leucyl-L-lysyl-[protein] + tRNA(Leu) + H(+)</text>
        <dbReference type="Rhea" id="RHEA:12340"/>
        <dbReference type="Rhea" id="RHEA-COMP:9613"/>
        <dbReference type="Rhea" id="RHEA-COMP:9622"/>
        <dbReference type="Rhea" id="RHEA-COMP:12670"/>
        <dbReference type="Rhea" id="RHEA-COMP:12671"/>
        <dbReference type="ChEBI" id="CHEBI:15378"/>
        <dbReference type="ChEBI" id="CHEBI:65249"/>
        <dbReference type="ChEBI" id="CHEBI:78442"/>
        <dbReference type="ChEBI" id="CHEBI:78494"/>
        <dbReference type="ChEBI" id="CHEBI:133043"/>
        <dbReference type="EC" id="2.3.2.6"/>
    </reaction>
</comment>
<evidence type="ECO:0000256" key="3">
    <source>
        <dbReference type="ARBA" id="ARBA00023315"/>
    </source>
</evidence>
<accession>A0A6M8HVW6</accession>
<evidence type="ECO:0000313" key="6">
    <source>
        <dbReference type="Proteomes" id="UP000500767"/>
    </source>
</evidence>
<dbReference type="InterPro" id="IPR042203">
    <property type="entry name" value="Leu/Phe-tRNA_Trfase_C"/>
</dbReference>
<keyword evidence="1 4" id="KW-0963">Cytoplasm</keyword>
<dbReference type="Gene3D" id="3.40.630.70">
    <property type="entry name" value="Leucyl/phenylalanyl-tRNA-protein transferase, C-terminal domain"/>
    <property type="match status" value="1"/>
</dbReference>
<organism evidence="5 6">
    <name type="scientific">Lichenicola cladoniae</name>
    <dbReference type="NCBI Taxonomy" id="1484109"/>
    <lineage>
        <taxon>Bacteria</taxon>
        <taxon>Pseudomonadati</taxon>
        <taxon>Pseudomonadota</taxon>
        <taxon>Alphaproteobacteria</taxon>
        <taxon>Acetobacterales</taxon>
        <taxon>Acetobacteraceae</taxon>
        <taxon>Lichenicola</taxon>
    </lineage>
</organism>
<dbReference type="HAMAP" id="MF_00688">
    <property type="entry name" value="Leu_Phe_trans"/>
    <property type="match status" value="1"/>
</dbReference>
<evidence type="ECO:0000313" key="5">
    <source>
        <dbReference type="EMBL" id="QKE92440.1"/>
    </source>
</evidence>
<gene>
    <name evidence="4" type="primary">aat</name>
    <name evidence="5" type="ORF">HN018_04980</name>
</gene>
<dbReference type="RefSeq" id="WP_171834952.1">
    <property type="nucleotide sequence ID" value="NZ_CP053708.1"/>
</dbReference>
<dbReference type="InterPro" id="IPR004616">
    <property type="entry name" value="Leu/Phe-tRNA_Trfase"/>
</dbReference>
<proteinExistence type="inferred from homology"/>
<comment type="catalytic activity">
    <reaction evidence="4">
        <text>N-terminal L-arginyl-[protein] + L-leucyl-tRNA(Leu) = N-terminal L-leucyl-L-arginyl-[protein] + tRNA(Leu) + H(+)</text>
        <dbReference type="Rhea" id="RHEA:50416"/>
        <dbReference type="Rhea" id="RHEA-COMP:9613"/>
        <dbReference type="Rhea" id="RHEA-COMP:9622"/>
        <dbReference type="Rhea" id="RHEA-COMP:12672"/>
        <dbReference type="Rhea" id="RHEA-COMP:12673"/>
        <dbReference type="ChEBI" id="CHEBI:15378"/>
        <dbReference type="ChEBI" id="CHEBI:64719"/>
        <dbReference type="ChEBI" id="CHEBI:78442"/>
        <dbReference type="ChEBI" id="CHEBI:78494"/>
        <dbReference type="ChEBI" id="CHEBI:133044"/>
        <dbReference type="EC" id="2.3.2.6"/>
    </reaction>
</comment>
<keyword evidence="3 4" id="KW-0012">Acyltransferase</keyword>
<reference evidence="5 6" key="1">
    <citation type="journal article" date="2014" name="World J. Microbiol. Biotechnol.">
        <title>Biodiversity and physiological characteristics of Antarctic and Arctic lichens-associated bacteria.</title>
        <authorList>
            <person name="Lee Y.M."/>
            <person name="Kim E.H."/>
            <person name="Lee H.K."/>
            <person name="Hong S.G."/>
        </authorList>
    </citation>
    <scope>NUCLEOTIDE SEQUENCE [LARGE SCALE GENOMIC DNA]</scope>
    <source>
        <strain evidence="5 6">PAMC 26569</strain>
    </source>
</reference>